<dbReference type="InterPro" id="IPR001296">
    <property type="entry name" value="Glyco_trans_1"/>
</dbReference>
<dbReference type="EMBL" id="QOVK01000022">
    <property type="protein sequence ID" value="RXG14684.1"/>
    <property type="molecule type" value="Genomic_DNA"/>
</dbReference>
<feature type="domain" description="Glycosyl transferase family 1" evidence="2">
    <location>
        <begin position="177"/>
        <end position="342"/>
    </location>
</feature>
<dbReference type="Pfam" id="PF00534">
    <property type="entry name" value="Glycos_transf_1"/>
    <property type="match status" value="1"/>
</dbReference>
<dbReference type="Gene3D" id="3.40.50.2000">
    <property type="entry name" value="Glycogen Phosphorylase B"/>
    <property type="match status" value="2"/>
</dbReference>
<proteinExistence type="predicted"/>
<dbReference type="AlphaFoldDB" id="A0A4Q0NUC1"/>
<keyword evidence="1 4" id="KW-0808">Transferase</keyword>
<dbReference type="RefSeq" id="WP_205875167.1">
    <property type="nucleotide sequence ID" value="NZ_JBHUOO010000018.1"/>
</dbReference>
<evidence type="ECO:0000259" key="2">
    <source>
        <dbReference type="Pfam" id="PF00534"/>
    </source>
</evidence>
<comment type="caution">
    <text evidence="4">The sequence shown here is derived from an EMBL/GenBank/DDBJ whole genome shotgun (WGS) entry which is preliminary data.</text>
</comment>
<accession>A0A4Q0NUC1</accession>
<feature type="domain" description="Glycosyltransferase subfamily 4-like N-terminal" evidence="3">
    <location>
        <begin position="60"/>
        <end position="168"/>
    </location>
</feature>
<sequence length="366" mass="42313">MQNILVVDCRMYQSSGIGRYLQNIVPGLIRYYKTRSTTIILLGNLKELQFLETCVEVIEFAEPIYSIREQFVFRKLISKCDIFWSPHYNIPVFSVPAKHLVVTIHDVFHLAHAKSLNLKQRVYAHLLINLATHKAEDVITVSEFSKSEIQARTFIKPKRITRIYNGVNCLSENLVSIPDDNYFLYVGNVKPHKNLKNAILAYKKFLEFEPVNRATKKFVIVGKREGFITGDENLINLIETDLLLKDNVLFTGYVDDDHLAGYYKNAFCLVFPSIYEGFGLPPLEAMLYDTPCIVSNTASMPEICGDAVLYFDPFDFESIFNQMRQISNEDGVRIELIEKGRRRIDEFTWEHCLREHIQLFNSLLTS</sequence>
<keyword evidence="5" id="KW-1185">Reference proteome</keyword>
<evidence type="ECO:0000259" key="3">
    <source>
        <dbReference type="Pfam" id="PF13439"/>
    </source>
</evidence>
<dbReference type="SUPFAM" id="SSF53756">
    <property type="entry name" value="UDP-Glycosyltransferase/glycogen phosphorylase"/>
    <property type="match status" value="1"/>
</dbReference>
<dbReference type="Proteomes" id="UP000289859">
    <property type="component" value="Unassembled WGS sequence"/>
</dbReference>
<dbReference type="GO" id="GO:0016757">
    <property type="term" value="F:glycosyltransferase activity"/>
    <property type="evidence" value="ECO:0007669"/>
    <property type="project" value="InterPro"/>
</dbReference>
<reference evidence="4 5" key="1">
    <citation type="submission" date="2018-07" db="EMBL/GenBank/DDBJ databases">
        <title>Leeuwenhoekiella genomics.</title>
        <authorList>
            <person name="Tahon G."/>
            <person name="Willems A."/>
        </authorList>
    </citation>
    <scope>NUCLEOTIDE SEQUENCE [LARGE SCALE GENOMIC DNA]</scope>
    <source>
        <strain evidence="4 5">LMG 29608</strain>
    </source>
</reference>
<dbReference type="PANTHER" id="PTHR46401:SF2">
    <property type="entry name" value="GLYCOSYLTRANSFERASE WBBK-RELATED"/>
    <property type="match status" value="1"/>
</dbReference>
<gene>
    <name evidence="4" type="ORF">DSM02_3454</name>
</gene>
<protein>
    <submittedName>
        <fullName evidence="4">Glycosyltransferase involved in cell wall biosynthesis</fullName>
    </submittedName>
</protein>
<dbReference type="PANTHER" id="PTHR46401">
    <property type="entry name" value="GLYCOSYLTRANSFERASE WBBK-RELATED"/>
    <property type="match status" value="1"/>
</dbReference>
<evidence type="ECO:0000256" key="1">
    <source>
        <dbReference type="ARBA" id="ARBA00022679"/>
    </source>
</evidence>
<dbReference type="GO" id="GO:0009103">
    <property type="term" value="P:lipopolysaccharide biosynthetic process"/>
    <property type="evidence" value="ECO:0007669"/>
    <property type="project" value="TreeGrafter"/>
</dbReference>
<organism evidence="4 5">
    <name type="scientific">Leeuwenhoekiella polynyae</name>
    <dbReference type="NCBI Taxonomy" id="1550906"/>
    <lineage>
        <taxon>Bacteria</taxon>
        <taxon>Pseudomonadati</taxon>
        <taxon>Bacteroidota</taxon>
        <taxon>Flavobacteriia</taxon>
        <taxon>Flavobacteriales</taxon>
        <taxon>Flavobacteriaceae</taxon>
        <taxon>Leeuwenhoekiella</taxon>
    </lineage>
</organism>
<evidence type="ECO:0000313" key="4">
    <source>
        <dbReference type="EMBL" id="RXG14684.1"/>
    </source>
</evidence>
<dbReference type="Pfam" id="PF13439">
    <property type="entry name" value="Glyco_transf_4"/>
    <property type="match status" value="1"/>
</dbReference>
<name>A0A4Q0NUC1_9FLAO</name>
<evidence type="ECO:0000313" key="5">
    <source>
        <dbReference type="Proteomes" id="UP000289859"/>
    </source>
</evidence>
<dbReference type="InterPro" id="IPR028098">
    <property type="entry name" value="Glyco_trans_4-like_N"/>
</dbReference>
<dbReference type="CDD" id="cd03809">
    <property type="entry name" value="GT4_MtfB-like"/>
    <property type="match status" value="1"/>
</dbReference>